<name>A0A0D7A768_9AGAR</name>
<feature type="domain" description="UBC core" evidence="3">
    <location>
        <begin position="684"/>
        <end position="858"/>
    </location>
</feature>
<dbReference type="Proteomes" id="UP000054144">
    <property type="component" value="Unassembled WGS sequence"/>
</dbReference>
<protein>
    <recommendedName>
        <fullName evidence="3">UBC core domain-containing protein</fullName>
    </recommendedName>
</protein>
<evidence type="ECO:0000256" key="1">
    <source>
        <dbReference type="ARBA" id="ARBA00022679"/>
    </source>
</evidence>
<dbReference type="InterPro" id="IPR016135">
    <property type="entry name" value="UBQ-conjugating_enzyme/RWD"/>
</dbReference>
<keyword evidence="2" id="KW-0833">Ubl conjugation pathway</keyword>
<dbReference type="OrthoDB" id="1926878at2759"/>
<sequence>MPASRPVKFYQNDLVGKDSLGSYLGIVQHCWHDQDVDGGQPIPLETTNSLGETIKITPLKRGEISVSFPSAIDIGAPEVATEDGLTLVDRFFQSGDIVKLAFADNPMSGVVIDVDVNGRLEHCISREQAGWHMRKDLALPRVQVGDYVLHDDWVGQVVETFDEVLVDTSDGVLICIPELSTRLGPGDKGEDILPPSPAENMMVSPLLNFLTRQRRGHKDDTVISISHTVFAISWLAMNQMLDPEAAQQRKRPQRFWHGDDVSKLMNIASKADIELRYLDRGTLKEENGPSPQTTHGKNGAIVIKTLKVTETQTTVSVLWQDNTRTVHKATELAPYLNPDEYDCWPGDHVLWKGEGRQRHAVVRKVDATQRVAEIIYLDNHEAATASLLDLDPHGPQDLDPDATATIGLRRGDLVFLNPTKNGYDAPYVPVIGEFESWVREMPYADGQLSGWRREMFELGMETLQGRDVNLHEPRWINPSPGDSSVRWIGEVTDVSLSPLHTVIQSSHGDCLQLNTDGSIVVTFPDGVLENYPITRLTRLQDMFFTQIEEEIWDEFEHQQAGDWSMDEDDTGSWESFEDDQAMNVDANGGWIGEDEEVVSETESMSFEPPKVDAVQEAAPLADHALPIDIQLAQLESVQPTHCIASEGNANNDDKDSHWKRFDILPVTPPDHAFLSSTSGTHSKTFLARLMKEYRALTNSLPDSIIMRTWEDRVDLLRCLIIGPENTPYADAPMVIDWFLDADFPHSPPKAFFHSWTQGNGRVNPNLYEDGKVCLSILNTWQGDRTESWNPARSTLLQALVSIQGLVLVREPWFCEPAHDKLRDTPDSVVNSRLYNERAYVLSRGFVRRALERPPQGLQDEIEWLYRTNGRLAKVVKDAQALIDTAQGSSMASIPNDSVVLTAGGVISLQRTLTKLSELLVSSKTGGTSAHEQVPV</sequence>
<dbReference type="SMART" id="SM00212">
    <property type="entry name" value="UBCc"/>
    <property type="match status" value="1"/>
</dbReference>
<dbReference type="GO" id="GO:0061631">
    <property type="term" value="F:ubiquitin conjugating enzyme activity"/>
    <property type="evidence" value="ECO:0007669"/>
    <property type="project" value="TreeGrafter"/>
</dbReference>
<evidence type="ECO:0000256" key="2">
    <source>
        <dbReference type="ARBA" id="ARBA00022786"/>
    </source>
</evidence>
<reference evidence="4 5" key="1">
    <citation type="journal article" date="2015" name="Fungal Genet. Biol.">
        <title>Evolution of novel wood decay mechanisms in Agaricales revealed by the genome sequences of Fistulina hepatica and Cylindrobasidium torrendii.</title>
        <authorList>
            <person name="Floudas D."/>
            <person name="Held B.W."/>
            <person name="Riley R."/>
            <person name="Nagy L.G."/>
            <person name="Koehler G."/>
            <person name="Ransdell A.S."/>
            <person name="Younus H."/>
            <person name="Chow J."/>
            <person name="Chiniquy J."/>
            <person name="Lipzen A."/>
            <person name="Tritt A."/>
            <person name="Sun H."/>
            <person name="Haridas S."/>
            <person name="LaButti K."/>
            <person name="Ohm R.A."/>
            <person name="Kues U."/>
            <person name="Blanchette R.A."/>
            <person name="Grigoriev I.V."/>
            <person name="Minto R.E."/>
            <person name="Hibbett D.S."/>
        </authorList>
    </citation>
    <scope>NUCLEOTIDE SEQUENCE [LARGE SCALE GENOMIC DNA]</scope>
    <source>
        <strain evidence="4 5">ATCC 64428</strain>
    </source>
</reference>
<dbReference type="InterPro" id="IPR000608">
    <property type="entry name" value="UBC"/>
</dbReference>
<proteinExistence type="predicted"/>
<keyword evidence="5" id="KW-1185">Reference proteome</keyword>
<gene>
    <name evidence="4" type="ORF">FISHEDRAFT_66815</name>
</gene>
<dbReference type="PANTHER" id="PTHR46116">
    <property type="entry name" value="(E3-INDEPENDENT) E2 UBIQUITIN-CONJUGATING ENZYME"/>
    <property type="match status" value="1"/>
</dbReference>
<evidence type="ECO:0000313" key="5">
    <source>
        <dbReference type="Proteomes" id="UP000054144"/>
    </source>
</evidence>
<dbReference type="AlphaFoldDB" id="A0A0D7A768"/>
<evidence type="ECO:0000313" key="4">
    <source>
        <dbReference type="EMBL" id="KIY45766.1"/>
    </source>
</evidence>
<dbReference type="SUPFAM" id="SSF54495">
    <property type="entry name" value="UBC-like"/>
    <property type="match status" value="1"/>
</dbReference>
<dbReference type="PANTHER" id="PTHR46116:SF15">
    <property type="entry name" value="(E3-INDEPENDENT) E2 UBIQUITIN-CONJUGATING ENZYME"/>
    <property type="match status" value="1"/>
</dbReference>
<evidence type="ECO:0000259" key="3">
    <source>
        <dbReference type="PROSITE" id="PS50127"/>
    </source>
</evidence>
<dbReference type="Pfam" id="PF00179">
    <property type="entry name" value="UQ_con"/>
    <property type="match status" value="1"/>
</dbReference>
<keyword evidence="1" id="KW-0808">Transferase</keyword>
<organism evidence="4 5">
    <name type="scientific">Fistulina hepatica ATCC 64428</name>
    <dbReference type="NCBI Taxonomy" id="1128425"/>
    <lineage>
        <taxon>Eukaryota</taxon>
        <taxon>Fungi</taxon>
        <taxon>Dikarya</taxon>
        <taxon>Basidiomycota</taxon>
        <taxon>Agaricomycotina</taxon>
        <taxon>Agaricomycetes</taxon>
        <taxon>Agaricomycetidae</taxon>
        <taxon>Agaricales</taxon>
        <taxon>Fistulinaceae</taxon>
        <taxon>Fistulina</taxon>
    </lineage>
</organism>
<dbReference type="EMBL" id="KN882046">
    <property type="protein sequence ID" value="KIY45766.1"/>
    <property type="molecule type" value="Genomic_DNA"/>
</dbReference>
<dbReference type="CDD" id="cd23837">
    <property type="entry name" value="UBCc_UBE2O"/>
    <property type="match status" value="1"/>
</dbReference>
<dbReference type="PROSITE" id="PS50127">
    <property type="entry name" value="UBC_2"/>
    <property type="match status" value="1"/>
</dbReference>
<accession>A0A0D7A768</accession>
<dbReference type="Gene3D" id="3.10.110.10">
    <property type="entry name" value="Ubiquitin Conjugating Enzyme"/>
    <property type="match status" value="1"/>
</dbReference>